<keyword evidence="9" id="KW-0406">Ion transport</keyword>
<feature type="transmembrane region" description="Helical" evidence="12">
    <location>
        <begin position="157"/>
        <end position="178"/>
    </location>
</feature>
<evidence type="ECO:0000256" key="1">
    <source>
        <dbReference type="ARBA" id="ARBA00004141"/>
    </source>
</evidence>
<dbReference type="PRINTS" id="PR00169">
    <property type="entry name" value="KCHANNEL"/>
</dbReference>
<accession>A0A2T3HK17</accession>
<feature type="transmembrane region" description="Helical" evidence="12">
    <location>
        <begin position="68"/>
        <end position="85"/>
    </location>
</feature>
<gene>
    <name evidence="14" type="ORF">C7T94_09015</name>
</gene>
<evidence type="ECO:0000256" key="3">
    <source>
        <dbReference type="ARBA" id="ARBA00022538"/>
    </source>
</evidence>
<keyword evidence="8 12" id="KW-1133">Transmembrane helix</keyword>
<name>A0A2T3HK17_9SPHI</name>
<dbReference type="GO" id="GO:0008076">
    <property type="term" value="C:voltage-gated potassium channel complex"/>
    <property type="evidence" value="ECO:0007669"/>
    <property type="project" value="InterPro"/>
</dbReference>
<feature type="transmembrane region" description="Helical" evidence="12">
    <location>
        <begin position="91"/>
        <end position="122"/>
    </location>
</feature>
<dbReference type="InterPro" id="IPR005821">
    <property type="entry name" value="Ion_trans_dom"/>
</dbReference>
<evidence type="ECO:0000256" key="7">
    <source>
        <dbReference type="ARBA" id="ARBA00022958"/>
    </source>
</evidence>
<keyword evidence="3" id="KW-0633">Potassium transport</keyword>
<reference evidence="14 15" key="1">
    <citation type="submission" date="2018-03" db="EMBL/GenBank/DDBJ databases">
        <authorList>
            <person name="Keele B.F."/>
        </authorList>
    </citation>
    <scope>NUCLEOTIDE SEQUENCE [LARGE SCALE GENOMIC DNA]</scope>
    <source>
        <strain evidence="14 15">YL28-9</strain>
    </source>
</reference>
<feature type="transmembrane region" description="Helical" evidence="12">
    <location>
        <begin position="34"/>
        <end position="56"/>
    </location>
</feature>
<keyword evidence="7" id="KW-0630">Potassium</keyword>
<keyword evidence="15" id="KW-1185">Reference proteome</keyword>
<evidence type="ECO:0000256" key="8">
    <source>
        <dbReference type="ARBA" id="ARBA00022989"/>
    </source>
</evidence>
<dbReference type="InterPro" id="IPR028325">
    <property type="entry name" value="VG_K_chnl"/>
</dbReference>
<evidence type="ECO:0000256" key="12">
    <source>
        <dbReference type="SAM" id="Phobius"/>
    </source>
</evidence>
<evidence type="ECO:0000256" key="10">
    <source>
        <dbReference type="ARBA" id="ARBA00023136"/>
    </source>
</evidence>
<comment type="caution">
    <text evidence="14">The sequence shown here is derived from an EMBL/GenBank/DDBJ whole genome shotgun (WGS) entry which is preliminary data.</text>
</comment>
<dbReference type="EMBL" id="PYLS01000005">
    <property type="protein sequence ID" value="PST82776.1"/>
    <property type="molecule type" value="Genomic_DNA"/>
</dbReference>
<sequence>MKSRPMENEKKDWRFRLHEVIYESNTKAGKAFDVALLFAIFASIVVVMLDSVHSLHLRFGRLFNRAEWLFTALFTVEYILRLISIRRPWRYVFSLLGLIDLLALIPSYLSIVFVGAQSLLVFRAFRLLRIFRIFKLGEFLTEIHFLQQALKGSVRKISIFLLTVLTIAIILGSVMYLVEEKENGFSNIPESIYWAIVTITTVGYGDISPVTPIGKFVASIVMLIGYAIIAVPTGIITHDIALALKKRKELPEVCPSCAREGHDDDALFCKHCGSSLFR</sequence>
<dbReference type="PANTHER" id="PTHR11537">
    <property type="entry name" value="VOLTAGE-GATED POTASSIUM CHANNEL"/>
    <property type="match status" value="1"/>
</dbReference>
<dbReference type="Pfam" id="PF00520">
    <property type="entry name" value="Ion_trans"/>
    <property type="match status" value="1"/>
</dbReference>
<evidence type="ECO:0000256" key="9">
    <source>
        <dbReference type="ARBA" id="ARBA00023065"/>
    </source>
</evidence>
<keyword evidence="2" id="KW-0813">Transport</keyword>
<dbReference type="PANTHER" id="PTHR11537:SF254">
    <property type="entry name" value="POTASSIUM VOLTAGE-GATED CHANNEL PROTEIN SHAB"/>
    <property type="match status" value="1"/>
</dbReference>
<organism evidence="14 15">
    <name type="scientific">Pedobacter yulinensis</name>
    <dbReference type="NCBI Taxonomy" id="2126353"/>
    <lineage>
        <taxon>Bacteria</taxon>
        <taxon>Pseudomonadati</taxon>
        <taxon>Bacteroidota</taxon>
        <taxon>Sphingobacteriia</taxon>
        <taxon>Sphingobacteriales</taxon>
        <taxon>Sphingobacteriaceae</taxon>
        <taxon>Pedobacter</taxon>
    </lineage>
</organism>
<dbReference type="SUPFAM" id="SSF81324">
    <property type="entry name" value="Voltage-gated potassium channels"/>
    <property type="match status" value="1"/>
</dbReference>
<keyword evidence="6" id="KW-0851">Voltage-gated channel</keyword>
<evidence type="ECO:0000313" key="15">
    <source>
        <dbReference type="Proteomes" id="UP000240912"/>
    </source>
</evidence>
<dbReference type="Proteomes" id="UP000240912">
    <property type="component" value="Unassembled WGS sequence"/>
</dbReference>
<evidence type="ECO:0000256" key="2">
    <source>
        <dbReference type="ARBA" id="ARBA00022448"/>
    </source>
</evidence>
<feature type="domain" description="Ion transport" evidence="13">
    <location>
        <begin position="30"/>
        <end position="243"/>
    </location>
</feature>
<dbReference type="Gene3D" id="1.10.287.70">
    <property type="match status" value="1"/>
</dbReference>
<evidence type="ECO:0000259" key="13">
    <source>
        <dbReference type="Pfam" id="PF00520"/>
    </source>
</evidence>
<dbReference type="GO" id="GO:0005249">
    <property type="term" value="F:voltage-gated potassium channel activity"/>
    <property type="evidence" value="ECO:0007669"/>
    <property type="project" value="InterPro"/>
</dbReference>
<dbReference type="InterPro" id="IPR027359">
    <property type="entry name" value="Volt_channel_dom_sf"/>
</dbReference>
<evidence type="ECO:0000256" key="11">
    <source>
        <dbReference type="ARBA" id="ARBA00023303"/>
    </source>
</evidence>
<evidence type="ECO:0000256" key="6">
    <source>
        <dbReference type="ARBA" id="ARBA00022882"/>
    </source>
</evidence>
<dbReference type="OrthoDB" id="9799090at2"/>
<evidence type="ECO:0000313" key="14">
    <source>
        <dbReference type="EMBL" id="PST82776.1"/>
    </source>
</evidence>
<comment type="subcellular location">
    <subcellularLocation>
        <location evidence="1">Membrane</location>
        <topology evidence="1">Multi-pass membrane protein</topology>
    </subcellularLocation>
</comment>
<keyword evidence="5" id="KW-0631">Potassium channel</keyword>
<dbReference type="AlphaFoldDB" id="A0A2T3HK17"/>
<proteinExistence type="predicted"/>
<keyword evidence="4 12" id="KW-0812">Transmembrane</keyword>
<dbReference type="Gene3D" id="1.20.120.350">
    <property type="entry name" value="Voltage-gated potassium channels. Chain C"/>
    <property type="match status" value="1"/>
</dbReference>
<feature type="transmembrane region" description="Helical" evidence="12">
    <location>
        <begin position="216"/>
        <end position="237"/>
    </location>
</feature>
<dbReference type="GO" id="GO:0001508">
    <property type="term" value="P:action potential"/>
    <property type="evidence" value="ECO:0007669"/>
    <property type="project" value="TreeGrafter"/>
</dbReference>
<keyword evidence="10 12" id="KW-0472">Membrane</keyword>
<evidence type="ECO:0000256" key="5">
    <source>
        <dbReference type="ARBA" id="ARBA00022826"/>
    </source>
</evidence>
<protein>
    <submittedName>
        <fullName evidence="14">Ion transporter</fullName>
    </submittedName>
</protein>
<keyword evidence="11" id="KW-0407">Ion channel</keyword>
<evidence type="ECO:0000256" key="4">
    <source>
        <dbReference type="ARBA" id="ARBA00022692"/>
    </source>
</evidence>